<dbReference type="EMBL" id="FMCV01000005">
    <property type="protein sequence ID" value="SCE98457.1"/>
    <property type="molecule type" value="Genomic_DNA"/>
</dbReference>
<evidence type="ECO:0000256" key="1">
    <source>
        <dbReference type="ARBA" id="ARBA00004651"/>
    </source>
</evidence>
<evidence type="ECO:0000256" key="3">
    <source>
        <dbReference type="ARBA" id="ARBA00022475"/>
    </source>
</evidence>
<evidence type="ECO:0000256" key="8">
    <source>
        <dbReference type="SAM" id="Phobius"/>
    </source>
</evidence>
<organism evidence="9 10">
    <name type="scientific">Micromonospora marina</name>
    <dbReference type="NCBI Taxonomy" id="307120"/>
    <lineage>
        <taxon>Bacteria</taxon>
        <taxon>Bacillati</taxon>
        <taxon>Actinomycetota</taxon>
        <taxon>Actinomycetes</taxon>
        <taxon>Micromonosporales</taxon>
        <taxon>Micromonosporaceae</taxon>
        <taxon>Micromonospora</taxon>
    </lineage>
</organism>
<evidence type="ECO:0000256" key="4">
    <source>
        <dbReference type="ARBA" id="ARBA00022692"/>
    </source>
</evidence>
<dbReference type="PANTHER" id="PTHR34583">
    <property type="entry name" value="ANTIPORTER SUBUNIT MNHC2-RELATED"/>
    <property type="match status" value="1"/>
</dbReference>
<evidence type="ECO:0000313" key="10">
    <source>
        <dbReference type="Proteomes" id="UP000198551"/>
    </source>
</evidence>
<evidence type="ECO:0000313" key="9">
    <source>
        <dbReference type="EMBL" id="SCE98457.1"/>
    </source>
</evidence>
<comment type="similarity">
    <text evidence="2">Belongs to the CPA3 antiporters (TC 2.A.63) subunit C family.</text>
</comment>
<keyword evidence="5 8" id="KW-1133">Transmembrane helix</keyword>
<reference evidence="10" key="1">
    <citation type="submission" date="2016-06" db="EMBL/GenBank/DDBJ databases">
        <authorList>
            <person name="Varghese N."/>
        </authorList>
    </citation>
    <scope>NUCLEOTIDE SEQUENCE [LARGE SCALE GENOMIC DNA]</scope>
    <source>
        <strain evidence="10">DSM 45555</strain>
    </source>
</reference>
<evidence type="ECO:0000256" key="2">
    <source>
        <dbReference type="ARBA" id="ARBA00010388"/>
    </source>
</evidence>
<feature type="transmembrane region" description="Helical" evidence="8">
    <location>
        <begin position="28"/>
        <end position="48"/>
    </location>
</feature>
<evidence type="ECO:0000256" key="6">
    <source>
        <dbReference type="ARBA" id="ARBA00023136"/>
    </source>
</evidence>
<feature type="region of interest" description="Disordered" evidence="7">
    <location>
        <begin position="96"/>
        <end position="122"/>
    </location>
</feature>
<keyword evidence="4 8" id="KW-0812">Transmembrane</keyword>
<keyword evidence="10" id="KW-1185">Reference proteome</keyword>
<dbReference type="PANTHER" id="PTHR34583:SF2">
    <property type="entry name" value="ANTIPORTER SUBUNIT MNHC2-RELATED"/>
    <property type="match status" value="1"/>
</dbReference>
<evidence type="ECO:0000256" key="5">
    <source>
        <dbReference type="ARBA" id="ARBA00022989"/>
    </source>
</evidence>
<protein>
    <submittedName>
        <fullName evidence="9">Multisubunit sodium/proton antiporter, MrpC subunit</fullName>
    </submittedName>
</protein>
<dbReference type="GO" id="GO:0005886">
    <property type="term" value="C:plasma membrane"/>
    <property type="evidence" value="ECO:0007669"/>
    <property type="project" value="UniProtKB-SubCell"/>
</dbReference>
<dbReference type="Pfam" id="PF00420">
    <property type="entry name" value="Oxidored_q2"/>
    <property type="match status" value="1"/>
</dbReference>
<keyword evidence="6 8" id="KW-0472">Membrane</keyword>
<gene>
    <name evidence="9" type="ORF">GA0070215_105182</name>
</gene>
<feature type="transmembrane region" description="Helical" evidence="8">
    <location>
        <begin position="69"/>
        <end position="90"/>
    </location>
</feature>
<dbReference type="Gene3D" id="1.10.287.3510">
    <property type="match status" value="1"/>
</dbReference>
<dbReference type="RefSeq" id="WP_091044074.1">
    <property type="nucleotide sequence ID" value="NZ_FMCV01000005.1"/>
</dbReference>
<dbReference type="InterPro" id="IPR039428">
    <property type="entry name" value="NUOK/Mnh_C1-like"/>
</dbReference>
<accession>A0A1C4WQC6</accession>
<keyword evidence="3" id="KW-1003">Cell membrane</keyword>
<feature type="compositionally biased region" description="Basic and acidic residues" evidence="7">
    <location>
        <begin position="109"/>
        <end position="122"/>
    </location>
</feature>
<name>A0A1C4WQC6_9ACTN</name>
<dbReference type="InterPro" id="IPR050601">
    <property type="entry name" value="CPA3_antiporter_subunitC"/>
</dbReference>
<sequence length="122" mass="12552">MSAAALLVGLLAAAGTFMLLRGTQLRLIIGFILLTHAVNVVLLSAGGLRWRAPAFAGGGPGRADPLPQAFALTAIVITFGITIYLLGLLVRTGRDAAGGGADPTDDDRADTRPGDGREQDEL</sequence>
<proteinExistence type="inferred from homology"/>
<dbReference type="AlphaFoldDB" id="A0A1C4WQC6"/>
<dbReference type="Proteomes" id="UP000198551">
    <property type="component" value="Unassembled WGS sequence"/>
</dbReference>
<comment type="subcellular location">
    <subcellularLocation>
        <location evidence="1">Cell membrane</location>
        <topology evidence="1">Multi-pass membrane protein</topology>
    </subcellularLocation>
</comment>
<evidence type="ECO:0000256" key="7">
    <source>
        <dbReference type="SAM" id="MobiDB-lite"/>
    </source>
</evidence>